<dbReference type="EMBL" id="UYRV01019578">
    <property type="protein sequence ID" value="VDK66223.1"/>
    <property type="molecule type" value="Genomic_DNA"/>
</dbReference>
<protein>
    <submittedName>
        <fullName evidence="2">Uncharacterized protein</fullName>
    </submittedName>
</protein>
<name>A0A3P6SA99_CYLGO</name>
<keyword evidence="3" id="KW-1185">Reference proteome</keyword>
<proteinExistence type="predicted"/>
<feature type="compositionally biased region" description="Basic residues" evidence="1">
    <location>
        <begin position="46"/>
        <end position="59"/>
    </location>
</feature>
<organism evidence="2 3">
    <name type="scientific">Cylicostephanus goldi</name>
    <name type="common">Nematode worm</name>
    <dbReference type="NCBI Taxonomy" id="71465"/>
    <lineage>
        <taxon>Eukaryota</taxon>
        <taxon>Metazoa</taxon>
        <taxon>Ecdysozoa</taxon>
        <taxon>Nematoda</taxon>
        <taxon>Chromadorea</taxon>
        <taxon>Rhabditida</taxon>
        <taxon>Rhabditina</taxon>
        <taxon>Rhabditomorpha</taxon>
        <taxon>Strongyloidea</taxon>
        <taxon>Strongylidae</taxon>
        <taxon>Cylicostephanus</taxon>
    </lineage>
</organism>
<sequence>MLNPIIYSFTVKEFKRSALRIIIPTWKCIHQLLPKLIPSPPEHMQRMSRHGHRRNKTRHRSFEMDSDKNRKIITRSCHKRRQTEPAVFALQKKICDVAAEETIMEGEEDVENDEYSESNGFTTFHETSRKLSDLPSETLLAINEDLEPTIVSLNGDCKAYISDDSCSIKVICDTVEADL</sequence>
<dbReference type="AlphaFoldDB" id="A0A3P6SA99"/>
<evidence type="ECO:0000256" key="1">
    <source>
        <dbReference type="SAM" id="MobiDB-lite"/>
    </source>
</evidence>
<dbReference type="Proteomes" id="UP000271889">
    <property type="component" value="Unassembled WGS sequence"/>
</dbReference>
<evidence type="ECO:0000313" key="3">
    <source>
        <dbReference type="Proteomes" id="UP000271889"/>
    </source>
</evidence>
<evidence type="ECO:0000313" key="2">
    <source>
        <dbReference type="EMBL" id="VDK66223.1"/>
    </source>
</evidence>
<gene>
    <name evidence="2" type="ORF">CGOC_LOCUS6151</name>
</gene>
<feature type="region of interest" description="Disordered" evidence="1">
    <location>
        <begin position="39"/>
        <end position="63"/>
    </location>
</feature>
<accession>A0A3P6SA99</accession>
<dbReference type="OrthoDB" id="5854722at2759"/>
<reference evidence="2 3" key="1">
    <citation type="submission" date="2018-11" db="EMBL/GenBank/DDBJ databases">
        <authorList>
            <consortium name="Pathogen Informatics"/>
        </authorList>
    </citation>
    <scope>NUCLEOTIDE SEQUENCE [LARGE SCALE GENOMIC DNA]</scope>
</reference>